<dbReference type="SUPFAM" id="SSF52047">
    <property type="entry name" value="RNI-like"/>
    <property type="match status" value="1"/>
</dbReference>
<dbReference type="Pfam" id="PF13516">
    <property type="entry name" value="LRR_6"/>
    <property type="match status" value="5"/>
</dbReference>
<dbReference type="InterPro" id="IPR007111">
    <property type="entry name" value="NACHT_NTPase"/>
</dbReference>
<dbReference type="InterPro" id="IPR027417">
    <property type="entry name" value="P-loop_NTPase"/>
</dbReference>
<name>A0A7D9D712_PARCT</name>
<dbReference type="OrthoDB" id="120976at2759"/>
<evidence type="ECO:0000256" key="1">
    <source>
        <dbReference type="ARBA" id="ARBA00022614"/>
    </source>
</evidence>
<dbReference type="PANTHER" id="PTHR24106">
    <property type="entry name" value="NACHT, LRR AND CARD DOMAINS-CONTAINING"/>
    <property type="match status" value="1"/>
</dbReference>
<dbReference type="InterPro" id="IPR032675">
    <property type="entry name" value="LRR_dom_sf"/>
</dbReference>
<dbReference type="AlphaFoldDB" id="A0A7D9D712"/>
<evidence type="ECO:0000256" key="2">
    <source>
        <dbReference type="ARBA" id="ARBA00022737"/>
    </source>
</evidence>
<gene>
    <name evidence="5" type="ORF">PACLA_8A040086</name>
</gene>
<reference evidence="5" key="1">
    <citation type="submission" date="2020-04" db="EMBL/GenBank/DDBJ databases">
        <authorList>
            <person name="Alioto T."/>
            <person name="Alioto T."/>
            <person name="Gomez Garrido J."/>
        </authorList>
    </citation>
    <scope>NUCLEOTIDE SEQUENCE</scope>
    <source>
        <strain evidence="5">A484AB</strain>
    </source>
</reference>
<keyword evidence="6" id="KW-1185">Reference proteome</keyword>
<dbReference type="EMBL" id="CACRXK020000128">
    <property type="protein sequence ID" value="CAB3978598.1"/>
    <property type="molecule type" value="Genomic_DNA"/>
</dbReference>
<keyword evidence="1" id="KW-0433">Leucine-rich repeat</keyword>
<dbReference type="InterPro" id="IPR001611">
    <property type="entry name" value="Leu-rich_rpt"/>
</dbReference>
<dbReference type="PROSITE" id="PS50837">
    <property type="entry name" value="NACHT"/>
    <property type="match status" value="1"/>
</dbReference>
<proteinExistence type="predicted"/>
<organism evidence="5 6">
    <name type="scientific">Paramuricea clavata</name>
    <name type="common">Red gorgonian</name>
    <name type="synonym">Violescent sea-whip</name>
    <dbReference type="NCBI Taxonomy" id="317549"/>
    <lineage>
        <taxon>Eukaryota</taxon>
        <taxon>Metazoa</taxon>
        <taxon>Cnidaria</taxon>
        <taxon>Anthozoa</taxon>
        <taxon>Octocorallia</taxon>
        <taxon>Malacalcyonacea</taxon>
        <taxon>Plexauridae</taxon>
        <taxon>Paramuricea</taxon>
    </lineage>
</organism>
<dbReference type="GO" id="GO:0005524">
    <property type="term" value="F:ATP binding"/>
    <property type="evidence" value="ECO:0007669"/>
    <property type="project" value="UniProtKB-KW"/>
</dbReference>
<dbReference type="Proteomes" id="UP001152795">
    <property type="component" value="Unassembled WGS sequence"/>
</dbReference>
<keyword evidence="3" id="KW-0547">Nucleotide-binding</keyword>
<keyword evidence="4" id="KW-0067">ATP-binding</keyword>
<keyword evidence="2" id="KW-0677">Repeat</keyword>
<evidence type="ECO:0000256" key="3">
    <source>
        <dbReference type="ARBA" id="ARBA00022741"/>
    </source>
</evidence>
<dbReference type="Pfam" id="PF05729">
    <property type="entry name" value="NACHT"/>
    <property type="match status" value="1"/>
</dbReference>
<sequence>MQRHEIYDVYMAVPSTSLCLEKIKDLFYPNEDTKSIVPRRILVIGRPGIGKTVLTQKIIRDWANGIDQYYCDKIAFVFKFRWFNMDELTSLSLKTFLRIGTGNLSEESFESIYEEITREPQKAIFIFDGLDEFNGNPNSCLDQSQIIRNDPNTCMSGINLFTKIIFGSCLQGATVLVTSRPTTDNFYSKLDFDRNVEILGFTSKKIEEYVSRFCDNNNRSDFIPNIWNHINSSPELLNLCYIPANCFIVCVTLSGCFSDPGNDTGALPTTLTELYQTAVDHFEKHHHRNAHGNSIPEETLKKLQLISFRGMENGQLIFNQELFDAQMKKSGLVNILSNPFFPVQAQFCFIHLTIQEYLAARHVTETLAPVDIKKFIFDHVRRSKWHLVLQFMAELLGKKMKMFDREYMDCVLVFVEGFEEMDNAIRLNYNHVFVMKCLKEVDDENIAKDMCKTTAIKDVVKLYTDLDDNISPSDWAAVTFVCKHMDNLASFNLRSMGSDCLQEILKLLQKKCIHQLWLRMLDRSRDVDVEHVFSALMNMECTVSHTHTNLTWLTLNNFCMSDKVLSKIRLFLKNGHGSHLEILNLSANKLGPSGIYKLCEVLNNNHFTELAYLDLSGNPVGDEGASVLCNTLIKGPRKLTKLKLFGCSLTGRCIPSFVKTLQDEHCKLTYLSLGGNGIGDDGVRSLCENALNKEHCKLTELHLGSCSLTDRCISNLCQALQDERCKLNVLSLSHNNIGNEGVCVLFEDALMKEHCKLTKLYLDKCLLTDQCIPTLCKALQDERCKLTNWIVENNNIGDEGVCALFEDVLTNEHCKLTELNLNECLLTDKCIPILCKTLQDERCGLTRVCLNLNRFTENGKKILVDLQKYSECKAIIQM</sequence>
<evidence type="ECO:0000313" key="5">
    <source>
        <dbReference type="EMBL" id="CAB3978598.1"/>
    </source>
</evidence>
<dbReference type="Gene3D" id="3.40.50.300">
    <property type="entry name" value="P-loop containing nucleotide triphosphate hydrolases"/>
    <property type="match status" value="1"/>
</dbReference>
<protein>
    <submittedName>
        <fullName evidence="5">NACHT, LRR and PYD domains-containing 14-like</fullName>
    </submittedName>
</protein>
<comment type="caution">
    <text evidence="5">The sequence shown here is derived from an EMBL/GenBank/DDBJ whole genome shotgun (WGS) entry which is preliminary data.</text>
</comment>
<dbReference type="SUPFAM" id="SSF52540">
    <property type="entry name" value="P-loop containing nucleoside triphosphate hydrolases"/>
    <property type="match status" value="1"/>
</dbReference>
<dbReference type="InterPro" id="IPR051261">
    <property type="entry name" value="NLR"/>
</dbReference>
<evidence type="ECO:0000313" key="6">
    <source>
        <dbReference type="Proteomes" id="UP001152795"/>
    </source>
</evidence>
<dbReference type="Gene3D" id="3.80.10.10">
    <property type="entry name" value="Ribonuclease Inhibitor"/>
    <property type="match status" value="3"/>
</dbReference>
<accession>A0A7D9D712</accession>
<evidence type="ECO:0000256" key="4">
    <source>
        <dbReference type="ARBA" id="ARBA00022840"/>
    </source>
</evidence>
<dbReference type="SMART" id="SM00368">
    <property type="entry name" value="LRR_RI"/>
    <property type="match status" value="8"/>
</dbReference>